<keyword evidence="2" id="KW-1185">Reference proteome</keyword>
<dbReference type="EMBL" id="BAABKC010000057">
    <property type="protein sequence ID" value="GAA5062303.1"/>
    <property type="molecule type" value="Genomic_DNA"/>
</dbReference>
<sequence length="199" mass="21663">MVGALGTGATGLAAALLSRNTARHQVKAESMRALRDSRRATYLAFAETHERYLDLLSTTLLPLGRVERFPDQREEWIEKAHKRWNQALKYRQNEVQKIRVVLALDATRPVADAALEVAERFILLSSATGRAIEALKGQALDGGPITPPLSGYVELLTGYGLDPEAPDLGVLQDRAQDAYKAFLRTAADAVGENGLLPSG</sequence>
<comment type="caution">
    <text evidence="1">The sequence shown here is derived from an EMBL/GenBank/DDBJ whole genome shotgun (WGS) entry which is preliminary data.</text>
</comment>
<protein>
    <submittedName>
        <fullName evidence="1">Uncharacterized protein</fullName>
    </submittedName>
</protein>
<accession>A0ABP9KN36</accession>
<dbReference type="Proteomes" id="UP001500124">
    <property type="component" value="Unassembled WGS sequence"/>
</dbReference>
<evidence type="ECO:0000313" key="1">
    <source>
        <dbReference type="EMBL" id="GAA5062303.1"/>
    </source>
</evidence>
<organism evidence="1 2">
    <name type="scientific">Streptomyces similanensis</name>
    <dbReference type="NCBI Taxonomy" id="1274988"/>
    <lineage>
        <taxon>Bacteria</taxon>
        <taxon>Bacillati</taxon>
        <taxon>Actinomycetota</taxon>
        <taxon>Actinomycetes</taxon>
        <taxon>Kitasatosporales</taxon>
        <taxon>Streptomycetaceae</taxon>
        <taxon>Streptomyces</taxon>
    </lineage>
</organism>
<gene>
    <name evidence="1" type="ORF">GCM10023336_40580</name>
</gene>
<name>A0ABP9KN36_9ACTN</name>
<proteinExistence type="predicted"/>
<reference evidence="2" key="1">
    <citation type="journal article" date="2019" name="Int. J. Syst. Evol. Microbiol.">
        <title>The Global Catalogue of Microorganisms (GCM) 10K type strain sequencing project: providing services to taxonomists for standard genome sequencing and annotation.</title>
        <authorList>
            <consortium name="The Broad Institute Genomics Platform"/>
            <consortium name="The Broad Institute Genome Sequencing Center for Infectious Disease"/>
            <person name="Wu L."/>
            <person name="Ma J."/>
        </authorList>
    </citation>
    <scope>NUCLEOTIDE SEQUENCE [LARGE SCALE GENOMIC DNA]</scope>
    <source>
        <strain evidence="2">JCM 18410</strain>
    </source>
</reference>
<evidence type="ECO:0000313" key="2">
    <source>
        <dbReference type="Proteomes" id="UP001500124"/>
    </source>
</evidence>